<accession>A0A5N4DR42</accession>
<dbReference type="Pfam" id="PF01352">
    <property type="entry name" value="KRAB"/>
    <property type="match status" value="2"/>
</dbReference>
<feature type="non-terminal residue" evidence="3">
    <location>
        <position position="1"/>
    </location>
</feature>
<dbReference type="GO" id="GO:0006355">
    <property type="term" value="P:regulation of DNA-templated transcription"/>
    <property type="evidence" value="ECO:0007669"/>
    <property type="project" value="InterPro"/>
</dbReference>
<dbReference type="PANTHER" id="PTHR23232:SF163">
    <property type="entry name" value="ZINC FINGER PROTEIN 589"/>
    <property type="match status" value="1"/>
</dbReference>
<dbReference type="PROSITE" id="PS50805">
    <property type="entry name" value="KRAB"/>
    <property type="match status" value="2"/>
</dbReference>
<dbReference type="EMBL" id="JWIN03000009">
    <property type="protein sequence ID" value="KAB1273537.1"/>
    <property type="molecule type" value="Genomic_DNA"/>
</dbReference>
<feature type="domain" description="KRAB" evidence="2">
    <location>
        <begin position="316"/>
        <end position="391"/>
    </location>
</feature>
<evidence type="ECO:0000313" key="3">
    <source>
        <dbReference type="EMBL" id="KAB1273537.1"/>
    </source>
</evidence>
<proteinExistence type="predicted"/>
<protein>
    <submittedName>
        <fullName evidence="3">Zinc finger protein 613</fullName>
    </submittedName>
</protein>
<dbReference type="SUPFAM" id="SSF109640">
    <property type="entry name" value="KRAB domain (Kruppel-associated box)"/>
    <property type="match status" value="2"/>
</dbReference>
<feature type="domain" description="KRAB" evidence="2">
    <location>
        <begin position="135"/>
        <end position="205"/>
    </location>
</feature>
<sequence length="572" mass="64564">TPKCNGIFVGGRKPRSDGWYPADSRATDAKLELRGGTAGFVNLKKVMDCACFYPPSWCANDLVRGPSFAFQEQNEVSFMEIRALRKYNAKLIVQKAVKQLHMGKVIIKKVPFIFIVLTSDNPFRKNMNVPLQGSLSFRDVAVVFTWEEWQLLDLVQKNLYQDVMLENYSNLVSVGYQDTRADAFCQLEQGKPWIAEEETHSQIHPGEWKPVAGDERKVKSQLVWKRAALLKPNATSLLPRSHILLYIKGLTQVRNLTDALFAFPGGKLSAVRTPDIPPTWQRSLAVSFPTVEANVAGAMFALCTPEPLKSMQFGSLTLKDVAVDFTREEWQLLTPAQKALYREVTLQNYSHLVSVAFENHRFVPSRERPKEEDLARRTAIPEKMAAPGQDPRTGRGNTTSQRDCEEPESAAMDEAVKTEVIRQLSIFVICQQFWPASWCVDWSKKKLLLPLTWVAFSWVPQAQMFNAKCSMTSRLQDIKLPNQIHCFSGSADDHRGEQREQPLGTPVQDRNAVDAVVAEDAPARVRLGKYLSDHIAQKCSRWGKPLPGGGITVAITEFSQDHNLRRECDLFQ</sequence>
<feature type="region of interest" description="Disordered" evidence="1">
    <location>
        <begin position="366"/>
        <end position="411"/>
    </location>
</feature>
<dbReference type="SMART" id="SM00349">
    <property type="entry name" value="KRAB"/>
    <property type="match status" value="2"/>
</dbReference>
<name>A0A5N4DR42_CAMDR</name>
<gene>
    <name evidence="3" type="ORF">Cadr_000012127</name>
</gene>
<evidence type="ECO:0000259" key="2">
    <source>
        <dbReference type="PROSITE" id="PS50805"/>
    </source>
</evidence>
<reference evidence="3 4" key="1">
    <citation type="journal article" date="2019" name="Mol. Ecol. Resour.">
        <title>Improving Illumina assemblies with Hi-C and long reads: an example with the North African dromedary.</title>
        <authorList>
            <person name="Elbers J.P."/>
            <person name="Rogers M.F."/>
            <person name="Perelman P.L."/>
            <person name="Proskuryakova A.A."/>
            <person name="Serdyukova N.A."/>
            <person name="Johnson W.E."/>
            <person name="Horin P."/>
            <person name="Corander J."/>
            <person name="Murphy D."/>
            <person name="Burger P.A."/>
        </authorList>
    </citation>
    <scope>NUCLEOTIDE SEQUENCE [LARGE SCALE GENOMIC DNA]</scope>
    <source>
        <strain evidence="3">Drom800</strain>
        <tissue evidence="3">Blood</tissue>
    </source>
</reference>
<dbReference type="PANTHER" id="PTHR23232">
    <property type="entry name" value="KRAB DOMAIN C2H2 ZINC FINGER"/>
    <property type="match status" value="1"/>
</dbReference>
<feature type="compositionally biased region" description="Basic and acidic residues" evidence="1">
    <location>
        <begin position="366"/>
        <end position="380"/>
    </location>
</feature>
<keyword evidence="4" id="KW-1185">Reference proteome</keyword>
<dbReference type="AlphaFoldDB" id="A0A5N4DR42"/>
<dbReference type="CDD" id="cd07765">
    <property type="entry name" value="KRAB_A-box"/>
    <property type="match status" value="2"/>
</dbReference>
<dbReference type="InterPro" id="IPR050169">
    <property type="entry name" value="Krueppel_C2H2_ZnF"/>
</dbReference>
<dbReference type="Gene3D" id="6.10.140.140">
    <property type="match status" value="2"/>
</dbReference>
<organism evidence="3 4">
    <name type="scientific">Camelus dromedarius</name>
    <name type="common">Dromedary</name>
    <name type="synonym">Arabian camel</name>
    <dbReference type="NCBI Taxonomy" id="9838"/>
    <lineage>
        <taxon>Eukaryota</taxon>
        <taxon>Metazoa</taxon>
        <taxon>Chordata</taxon>
        <taxon>Craniata</taxon>
        <taxon>Vertebrata</taxon>
        <taxon>Euteleostomi</taxon>
        <taxon>Mammalia</taxon>
        <taxon>Eutheria</taxon>
        <taxon>Laurasiatheria</taxon>
        <taxon>Artiodactyla</taxon>
        <taxon>Tylopoda</taxon>
        <taxon>Camelidae</taxon>
        <taxon>Camelus</taxon>
    </lineage>
</organism>
<evidence type="ECO:0000256" key="1">
    <source>
        <dbReference type="SAM" id="MobiDB-lite"/>
    </source>
</evidence>
<dbReference type="InterPro" id="IPR036051">
    <property type="entry name" value="KRAB_dom_sf"/>
</dbReference>
<evidence type="ECO:0000313" key="4">
    <source>
        <dbReference type="Proteomes" id="UP000299084"/>
    </source>
</evidence>
<dbReference type="InterPro" id="IPR001909">
    <property type="entry name" value="KRAB"/>
</dbReference>
<comment type="caution">
    <text evidence="3">The sequence shown here is derived from an EMBL/GenBank/DDBJ whole genome shotgun (WGS) entry which is preliminary data.</text>
</comment>
<dbReference type="Proteomes" id="UP000299084">
    <property type="component" value="Unassembled WGS sequence"/>
</dbReference>